<keyword evidence="1" id="KW-1133">Transmembrane helix</keyword>
<gene>
    <name evidence="2" type="ORF">NCTC10179_00253</name>
</gene>
<reference evidence="2 3" key="1">
    <citation type="submission" date="2019-01" db="EMBL/GenBank/DDBJ databases">
        <authorList>
            <consortium name="Pathogen Informatics"/>
        </authorList>
    </citation>
    <scope>NUCLEOTIDE SEQUENCE [LARGE SCALE GENOMIC DNA]</scope>
    <source>
        <strain evidence="2 3">NCTC10179</strain>
    </source>
</reference>
<dbReference type="EMBL" id="LR215039">
    <property type="protein sequence ID" value="VEU76088.1"/>
    <property type="molecule type" value="Genomic_DNA"/>
</dbReference>
<proteinExistence type="predicted"/>
<keyword evidence="1" id="KW-0472">Membrane</keyword>
<feature type="transmembrane region" description="Helical" evidence="1">
    <location>
        <begin position="12"/>
        <end position="30"/>
    </location>
</feature>
<dbReference type="KEGG" id="mcou:NCTC10179_00253"/>
<evidence type="ECO:0000313" key="3">
    <source>
        <dbReference type="Proteomes" id="UP000289497"/>
    </source>
</evidence>
<evidence type="ECO:0000313" key="2">
    <source>
        <dbReference type="EMBL" id="VEU76088.1"/>
    </source>
</evidence>
<dbReference type="AlphaFoldDB" id="A0A449B6E6"/>
<protein>
    <submittedName>
        <fullName evidence="2">Uncharacterized protein</fullName>
    </submittedName>
</protein>
<dbReference type="Proteomes" id="UP000289497">
    <property type="component" value="Chromosome"/>
</dbReference>
<dbReference type="RefSeq" id="WP_129693748.1">
    <property type="nucleotide sequence ID" value="NZ_LR215039.1"/>
</dbReference>
<organism evidence="2 3">
    <name type="scientific">Mycoplasmopsis columboralis</name>
    <dbReference type="NCBI Taxonomy" id="171282"/>
    <lineage>
        <taxon>Bacteria</taxon>
        <taxon>Bacillati</taxon>
        <taxon>Mycoplasmatota</taxon>
        <taxon>Mycoplasmoidales</taxon>
        <taxon>Metamycoplasmataceae</taxon>
        <taxon>Mycoplasmopsis</taxon>
    </lineage>
</organism>
<keyword evidence="3" id="KW-1185">Reference proteome</keyword>
<accession>A0A449B6E6</accession>
<name>A0A449B6E6_9BACT</name>
<keyword evidence="1" id="KW-0812">Transmembrane</keyword>
<sequence length="392" mass="46152">MKTILKKYRKFVYMAIALLIIFSIGGYFIYTNFNQTKVTKAQSNYQPTKSDNQPIEAREDINLTKKESDRVEIKEKFENFKTKELENLQIFEEQLQHYKQNQSSLLLDKIYTTSNWFELLTNDIKLFLNFLNTFLGTESIISSSRKPEDELSLKLKIDSFLSIIEPELDLYLTLSREINDKYLFSEFSFLVNEIDSIKTLILNFRNIDDKTSSLQNSESEISVFTRVLEKLINVKELLIQINRNYIKFIKYKGALTHKINDFIKYGNLLINENFDSLNETYIQELDSKINLINSINVEIDNLKQLEAQLQEQKIPFWKALSVKNFLENDLKVEYILEKSNFTEEDTEKITLLINEVIAEKAFESQLNSSSFNFLEDKISKKIIKLEKLIKNI</sequence>
<evidence type="ECO:0000256" key="1">
    <source>
        <dbReference type="SAM" id="Phobius"/>
    </source>
</evidence>